<accession>A0A927BL98</accession>
<dbReference type="AlphaFoldDB" id="A0A927BL98"/>
<gene>
    <name evidence="2" type="ORF">ID875_13340</name>
</gene>
<feature type="compositionally biased region" description="Polar residues" evidence="1">
    <location>
        <begin position="298"/>
        <end position="308"/>
    </location>
</feature>
<reference evidence="2" key="1">
    <citation type="journal article" date="2020" name="PLoS ONE">
        <title>Isolation and characterization of Streptomyces bacteriophages and Streptomyces strains encoding biosynthetic arsenals: Streptomyces strains and phages for antibiotic discovery.</title>
        <authorList>
            <person name="Montano E.T."/>
            <person name="Nideffer J.F."/>
            <person name="Brumage L."/>
            <person name="Erb M."/>
            <person name="Derman A.I."/>
            <person name="Davis J.P."/>
            <person name="Estrada E."/>
            <person name="Fu S."/>
            <person name="Le D."/>
            <person name="Vuppala A."/>
            <person name="Tran C."/>
            <person name="Luterstein E."/>
            <person name="Lakkaraju S."/>
            <person name="Panchagnula S."/>
            <person name="Ren C."/>
            <person name="Doan J."/>
            <person name="Tran S."/>
            <person name="Soriano J."/>
            <person name="Fujita Y."/>
            <person name="Gutala P."/>
            <person name="Fujii Q."/>
            <person name="Lee M."/>
            <person name="Bui A."/>
            <person name="Villarreal C."/>
            <person name="Shing S.R."/>
            <person name="Kim S."/>
            <person name="Freeman D."/>
            <person name="Racha V."/>
            <person name="Ho A."/>
            <person name="Kumar P."/>
            <person name="Falah K."/>
            <person name="Dawson T."/>
            <person name="Enustun E."/>
            <person name="Prichard A."/>
            <person name="Gomez A."/>
            <person name="Khanna K."/>
            <person name="Trigg S."/>
            <person name="Fernandez L."/>
            <person name="Pogliano K."/>
            <person name="Pogliano J."/>
        </authorList>
    </citation>
    <scope>NUCLEOTIDE SEQUENCE</scope>
    <source>
        <strain evidence="2">QF2</strain>
    </source>
</reference>
<dbReference type="EMBL" id="JACWUS010000001">
    <property type="protein sequence ID" value="MBD2829058.1"/>
    <property type="molecule type" value="Genomic_DNA"/>
</dbReference>
<organism evidence="2">
    <name type="scientific">Streptomyces globisporus</name>
    <dbReference type="NCBI Taxonomy" id="1908"/>
    <lineage>
        <taxon>Bacteria</taxon>
        <taxon>Bacillati</taxon>
        <taxon>Actinomycetota</taxon>
        <taxon>Actinomycetes</taxon>
        <taxon>Kitasatosporales</taxon>
        <taxon>Streptomycetaceae</taxon>
        <taxon>Streptomyces</taxon>
    </lineage>
</organism>
<evidence type="ECO:0000256" key="1">
    <source>
        <dbReference type="SAM" id="MobiDB-lite"/>
    </source>
</evidence>
<proteinExistence type="predicted"/>
<sequence>MKTTSLAEQDVQAVRATGRETRTELLRRSARADVTLRKTFVQAPRTADSRRGPLHEFVAGRDLRGLKAYLLIVAACSNAPDDWTTRHDSAVWARMMDIDRTATEQAARTGAWRTLRRLQKRSLIDCSRSGSSICVTLLREDGSGCRYERPLGTREEDLYLRIPSAFWTKGYDEQVDLPSLAMLLVILREKDWSAFPAERAPQWYGWSADTHERGLKCLLELGLVERRQEFRKAPLAPSGFTMAYQYQRTAVLHARKRRKHASVGLDGAGEPTGPRTSETATARPGEATSPALPRENIRVSTTATATAE</sequence>
<comment type="caution">
    <text evidence="2">The sequence shown here is derived from an EMBL/GenBank/DDBJ whole genome shotgun (WGS) entry which is preliminary data.</text>
</comment>
<feature type="region of interest" description="Disordered" evidence="1">
    <location>
        <begin position="260"/>
        <end position="308"/>
    </location>
</feature>
<name>A0A927BL98_STRGL</name>
<protein>
    <submittedName>
        <fullName evidence="2">Uncharacterized protein</fullName>
    </submittedName>
</protein>
<evidence type="ECO:0000313" key="2">
    <source>
        <dbReference type="EMBL" id="MBD2829058.1"/>
    </source>
</evidence>